<evidence type="ECO:0000313" key="7">
    <source>
        <dbReference type="EMBL" id="KXS19065.1"/>
    </source>
</evidence>
<dbReference type="GO" id="GO:0005384">
    <property type="term" value="F:manganese ion transmembrane transporter activity"/>
    <property type="evidence" value="ECO:0007669"/>
    <property type="project" value="InterPro"/>
</dbReference>
<dbReference type="CDD" id="cd02432">
    <property type="entry name" value="Nodulin-21_like_1"/>
    <property type="match status" value="1"/>
</dbReference>
<evidence type="ECO:0000313" key="8">
    <source>
        <dbReference type="Proteomes" id="UP000070544"/>
    </source>
</evidence>
<keyword evidence="4 6" id="KW-1133">Transmembrane helix</keyword>
<feature type="transmembrane region" description="Helical" evidence="6">
    <location>
        <begin position="137"/>
        <end position="157"/>
    </location>
</feature>
<dbReference type="GO" id="GO:0030026">
    <property type="term" value="P:intracellular manganese ion homeostasis"/>
    <property type="evidence" value="ECO:0007669"/>
    <property type="project" value="InterPro"/>
</dbReference>
<comment type="similarity">
    <text evidence="2">Belongs to the CCC1 family.</text>
</comment>
<sequence>LRAAVLGANDGLVSVSALMLGVAAGGAERHIIFLSGLSSLVAGALSMAVGEYVSVWSQRDAEEADLVRERREFLRTPAPHHGELDELTQIYISRGLPADLARRVAEHFHRTYEVDDLVKVHARDELGIDTDDLSNPWQATFMSLGSFAVGGIIPLLSGGFINDIHVMIAVLLVVTAIGLAFFGALGAKLGGAPMWKAALRVLVGGLIALGVTFGIGKAFGVTAG</sequence>
<feature type="non-terminal residue" evidence="7">
    <location>
        <position position="1"/>
    </location>
</feature>
<evidence type="ECO:0000256" key="2">
    <source>
        <dbReference type="ARBA" id="ARBA00007049"/>
    </source>
</evidence>
<feature type="transmembrane region" description="Helical" evidence="6">
    <location>
        <begin position="164"/>
        <end position="185"/>
    </location>
</feature>
<dbReference type="InterPro" id="IPR008217">
    <property type="entry name" value="Ccc1_fam"/>
</dbReference>
<comment type="subcellular location">
    <subcellularLocation>
        <location evidence="1">Endomembrane system</location>
        <topology evidence="1">Multi-pass membrane protein</topology>
    </subcellularLocation>
</comment>
<evidence type="ECO:0000256" key="5">
    <source>
        <dbReference type="ARBA" id="ARBA00023136"/>
    </source>
</evidence>
<protein>
    <submittedName>
        <fullName evidence="7">DUF125-domain-containing protein</fullName>
    </submittedName>
</protein>
<dbReference type="Proteomes" id="UP000070544">
    <property type="component" value="Unassembled WGS sequence"/>
</dbReference>
<gene>
    <name evidence="7" type="ORF">M427DRAFT_95469</name>
</gene>
<dbReference type="PANTHER" id="PTHR31851">
    <property type="entry name" value="FE(2+)/MN(2+) TRANSPORTER PCL1"/>
    <property type="match status" value="1"/>
</dbReference>
<organism evidence="7 8">
    <name type="scientific">Gonapodya prolifera (strain JEL478)</name>
    <name type="common">Monoblepharis prolifera</name>
    <dbReference type="NCBI Taxonomy" id="1344416"/>
    <lineage>
        <taxon>Eukaryota</taxon>
        <taxon>Fungi</taxon>
        <taxon>Fungi incertae sedis</taxon>
        <taxon>Chytridiomycota</taxon>
        <taxon>Chytridiomycota incertae sedis</taxon>
        <taxon>Monoblepharidomycetes</taxon>
        <taxon>Monoblepharidales</taxon>
        <taxon>Gonapodyaceae</taxon>
        <taxon>Gonapodya</taxon>
    </lineage>
</organism>
<dbReference type="AlphaFoldDB" id="A0A139ARE9"/>
<evidence type="ECO:0000256" key="4">
    <source>
        <dbReference type="ARBA" id="ARBA00022989"/>
    </source>
</evidence>
<feature type="transmembrane region" description="Helical" evidence="6">
    <location>
        <begin position="6"/>
        <end position="24"/>
    </location>
</feature>
<feature type="transmembrane region" description="Helical" evidence="6">
    <location>
        <begin position="31"/>
        <end position="49"/>
    </location>
</feature>
<keyword evidence="5 6" id="KW-0472">Membrane</keyword>
<evidence type="ECO:0000256" key="6">
    <source>
        <dbReference type="SAM" id="Phobius"/>
    </source>
</evidence>
<dbReference type="Pfam" id="PF01988">
    <property type="entry name" value="VIT1"/>
    <property type="match status" value="1"/>
</dbReference>
<reference evidence="7 8" key="1">
    <citation type="journal article" date="2015" name="Genome Biol. Evol.">
        <title>Phylogenomic analyses indicate that early fungi evolved digesting cell walls of algal ancestors of land plants.</title>
        <authorList>
            <person name="Chang Y."/>
            <person name="Wang S."/>
            <person name="Sekimoto S."/>
            <person name="Aerts A.L."/>
            <person name="Choi C."/>
            <person name="Clum A."/>
            <person name="LaButti K.M."/>
            <person name="Lindquist E.A."/>
            <person name="Yee Ngan C."/>
            <person name="Ohm R.A."/>
            <person name="Salamov A.A."/>
            <person name="Grigoriev I.V."/>
            <person name="Spatafora J.W."/>
            <person name="Berbee M.L."/>
        </authorList>
    </citation>
    <scope>NUCLEOTIDE SEQUENCE [LARGE SCALE GENOMIC DNA]</scope>
    <source>
        <strain evidence="7 8">JEL478</strain>
    </source>
</reference>
<dbReference type="OrthoDB" id="73465at2759"/>
<dbReference type="EMBL" id="KQ965739">
    <property type="protein sequence ID" value="KXS19065.1"/>
    <property type="molecule type" value="Genomic_DNA"/>
</dbReference>
<dbReference type="STRING" id="1344416.A0A139ARE9"/>
<dbReference type="GO" id="GO:0012505">
    <property type="term" value="C:endomembrane system"/>
    <property type="evidence" value="ECO:0007669"/>
    <property type="project" value="UniProtKB-SubCell"/>
</dbReference>
<name>A0A139ARE9_GONPJ</name>
<dbReference type="OMA" id="SRIGWLR"/>
<proteinExistence type="inferred from homology"/>
<feature type="transmembrane region" description="Helical" evidence="6">
    <location>
        <begin position="197"/>
        <end position="219"/>
    </location>
</feature>
<accession>A0A139ARE9</accession>
<keyword evidence="8" id="KW-1185">Reference proteome</keyword>
<evidence type="ECO:0000256" key="1">
    <source>
        <dbReference type="ARBA" id="ARBA00004127"/>
    </source>
</evidence>
<evidence type="ECO:0000256" key="3">
    <source>
        <dbReference type="ARBA" id="ARBA00022692"/>
    </source>
</evidence>
<keyword evidence="3 6" id="KW-0812">Transmembrane</keyword>